<sequence length="509" mass="54453">MGGLDNGIMSSALTTLIHVFRVSASWGAWIITIYTLGLAISVPIMAKLSDRYGRKRMFLVSIVLFGLGSMSVALSHNFTVLLLSRVLQSLGGGGIFPIANGYIVATVPVERQGRALGMVGGMNGISAILGPNIGAFLLSVTNDWHWLFWINVPIALLLVIFGQRRIEESKAPQQGRLDLLGIVTLSIGMLGLMYGLTNLKGGNLLQSLASPAVYGFVVAGIILLFLLLWSENRIDRLGRDSLVPMSLLRRPELRWTLAVGFTSGIILSSVIFLPAYVQTILGWPASQAGYWYTPMALLSGVGAMGGGAFMDKRGPIVTLAFGAVVAAIGSALFPLWVHTTWQMVIASSLLGLGVGVTLGAPLNFLVAERVPDNKSTALGILSLVREVGLTLGPTIFAGFLTRSMSQFPEQVLKNLKGIGISSAQIPASELSRMQGVQSFGDLSGQIAQIPSVPIRQAILKALHDVSSVGFHHLYWATFVVSTLSLVFVFFAGVYRRKLIHAKSPVPAQS</sequence>
<dbReference type="InterPro" id="IPR036259">
    <property type="entry name" value="MFS_trans_sf"/>
</dbReference>
<accession>A0A9X7W410</accession>
<feature type="transmembrane region" description="Helical" evidence="6">
    <location>
        <begin position="473"/>
        <end position="494"/>
    </location>
</feature>
<dbReference type="PRINTS" id="PR01036">
    <property type="entry name" value="TCRTETB"/>
</dbReference>
<dbReference type="AlphaFoldDB" id="A0A9X7W410"/>
<evidence type="ECO:0000313" key="8">
    <source>
        <dbReference type="EMBL" id="QSO49949.1"/>
    </source>
</evidence>
<dbReference type="CDD" id="cd17321">
    <property type="entry name" value="MFS_MMR_MDR_like"/>
    <property type="match status" value="1"/>
</dbReference>
<dbReference type="InterPro" id="IPR011701">
    <property type="entry name" value="MFS"/>
</dbReference>
<feature type="transmembrane region" description="Helical" evidence="6">
    <location>
        <begin position="144"/>
        <end position="163"/>
    </location>
</feature>
<comment type="subcellular location">
    <subcellularLocation>
        <location evidence="1">Cell membrane</location>
        <topology evidence="1">Multi-pass membrane protein</topology>
    </subcellularLocation>
</comment>
<feature type="transmembrane region" description="Helical" evidence="6">
    <location>
        <begin position="58"/>
        <end position="78"/>
    </location>
</feature>
<dbReference type="SUPFAM" id="SSF103473">
    <property type="entry name" value="MFS general substrate transporter"/>
    <property type="match status" value="1"/>
</dbReference>
<keyword evidence="4 6" id="KW-1133">Transmembrane helix</keyword>
<dbReference type="KEGG" id="afx:JZ786_17530"/>
<dbReference type="EMBL" id="CP071182">
    <property type="protein sequence ID" value="QSO49949.1"/>
    <property type="molecule type" value="Genomic_DNA"/>
</dbReference>
<evidence type="ECO:0000256" key="6">
    <source>
        <dbReference type="SAM" id="Phobius"/>
    </source>
</evidence>
<keyword evidence="2" id="KW-0813">Transport</keyword>
<feature type="transmembrane region" description="Helical" evidence="6">
    <location>
        <begin position="255"/>
        <end position="277"/>
    </location>
</feature>
<evidence type="ECO:0000313" key="9">
    <source>
        <dbReference type="Proteomes" id="UP000663505"/>
    </source>
</evidence>
<proteinExistence type="predicted"/>
<evidence type="ECO:0000256" key="2">
    <source>
        <dbReference type="ARBA" id="ARBA00022448"/>
    </source>
</evidence>
<feature type="transmembrane region" description="Helical" evidence="6">
    <location>
        <begin position="208"/>
        <end position="229"/>
    </location>
</feature>
<gene>
    <name evidence="8" type="ORF">JZ786_17530</name>
</gene>
<dbReference type="Gene3D" id="1.20.1250.20">
    <property type="entry name" value="MFS general substrate transporter like domains"/>
    <property type="match status" value="1"/>
</dbReference>
<feature type="domain" description="Major facilitator superfamily (MFS) profile" evidence="7">
    <location>
        <begin position="1"/>
        <end position="496"/>
    </location>
</feature>
<feature type="transmembrane region" description="Helical" evidence="6">
    <location>
        <begin position="90"/>
        <end position="109"/>
    </location>
</feature>
<name>A0A9X7W410_9BACL</name>
<feature type="transmembrane region" description="Helical" evidence="6">
    <location>
        <begin position="175"/>
        <end position="196"/>
    </location>
</feature>
<feature type="transmembrane region" description="Helical" evidence="6">
    <location>
        <begin position="26"/>
        <end position="46"/>
    </location>
</feature>
<feature type="transmembrane region" description="Helical" evidence="6">
    <location>
        <begin position="343"/>
        <end position="366"/>
    </location>
</feature>
<feature type="transmembrane region" description="Helical" evidence="6">
    <location>
        <begin position="378"/>
        <end position="400"/>
    </location>
</feature>
<dbReference type="GO" id="GO:0005886">
    <property type="term" value="C:plasma membrane"/>
    <property type="evidence" value="ECO:0007669"/>
    <property type="project" value="UniProtKB-SubCell"/>
</dbReference>
<organism evidence="8 9">
    <name type="scientific">Alicyclobacillus mengziensis</name>
    <dbReference type="NCBI Taxonomy" id="2931921"/>
    <lineage>
        <taxon>Bacteria</taxon>
        <taxon>Bacillati</taxon>
        <taxon>Bacillota</taxon>
        <taxon>Bacilli</taxon>
        <taxon>Bacillales</taxon>
        <taxon>Alicyclobacillaceae</taxon>
        <taxon>Alicyclobacillus</taxon>
    </lineage>
</organism>
<dbReference type="Proteomes" id="UP000663505">
    <property type="component" value="Chromosome"/>
</dbReference>
<dbReference type="Gene3D" id="1.20.1720.10">
    <property type="entry name" value="Multidrug resistance protein D"/>
    <property type="match status" value="1"/>
</dbReference>
<evidence type="ECO:0000256" key="5">
    <source>
        <dbReference type="ARBA" id="ARBA00023136"/>
    </source>
</evidence>
<dbReference type="InterPro" id="IPR005829">
    <property type="entry name" value="Sugar_transporter_CS"/>
</dbReference>
<dbReference type="PANTHER" id="PTHR23501:SF190">
    <property type="entry name" value="MAJOR FACILITATOR SUPERFAMILY MFS_1"/>
    <property type="match status" value="1"/>
</dbReference>
<keyword evidence="3 6" id="KW-0812">Transmembrane</keyword>
<protein>
    <submittedName>
        <fullName evidence="8">MFS transporter</fullName>
    </submittedName>
</protein>
<dbReference type="PROSITE" id="PS50850">
    <property type="entry name" value="MFS"/>
    <property type="match status" value="1"/>
</dbReference>
<keyword evidence="9" id="KW-1185">Reference proteome</keyword>
<feature type="transmembrane region" description="Helical" evidence="6">
    <location>
        <begin position="316"/>
        <end position="337"/>
    </location>
</feature>
<feature type="transmembrane region" description="Helical" evidence="6">
    <location>
        <begin position="289"/>
        <end position="309"/>
    </location>
</feature>
<dbReference type="GO" id="GO:0022857">
    <property type="term" value="F:transmembrane transporter activity"/>
    <property type="evidence" value="ECO:0007669"/>
    <property type="project" value="InterPro"/>
</dbReference>
<evidence type="ECO:0000259" key="7">
    <source>
        <dbReference type="PROSITE" id="PS50850"/>
    </source>
</evidence>
<feature type="transmembrane region" description="Helical" evidence="6">
    <location>
        <begin position="116"/>
        <end position="138"/>
    </location>
</feature>
<dbReference type="PANTHER" id="PTHR23501">
    <property type="entry name" value="MAJOR FACILITATOR SUPERFAMILY"/>
    <property type="match status" value="1"/>
</dbReference>
<evidence type="ECO:0000256" key="3">
    <source>
        <dbReference type="ARBA" id="ARBA00022692"/>
    </source>
</evidence>
<evidence type="ECO:0000256" key="1">
    <source>
        <dbReference type="ARBA" id="ARBA00004651"/>
    </source>
</evidence>
<dbReference type="PROSITE" id="PS00216">
    <property type="entry name" value="SUGAR_TRANSPORT_1"/>
    <property type="match status" value="1"/>
</dbReference>
<dbReference type="Pfam" id="PF07690">
    <property type="entry name" value="MFS_1"/>
    <property type="match status" value="1"/>
</dbReference>
<evidence type="ECO:0000256" key="4">
    <source>
        <dbReference type="ARBA" id="ARBA00022989"/>
    </source>
</evidence>
<reference evidence="8 9" key="1">
    <citation type="submission" date="2021-02" db="EMBL/GenBank/DDBJ databases">
        <title>Alicyclobacillus curvatus sp. nov. and Alicyclobacillus mengziensis sp. nov., two acidophilic bacteria isolated from acid mine drainage.</title>
        <authorList>
            <person name="Huang Y."/>
        </authorList>
    </citation>
    <scope>NUCLEOTIDE SEQUENCE [LARGE SCALE GENOMIC DNA]</scope>
    <source>
        <strain evidence="8 9">S30H14</strain>
    </source>
</reference>
<dbReference type="InterPro" id="IPR020846">
    <property type="entry name" value="MFS_dom"/>
</dbReference>
<keyword evidence="5 6" id="KW-0472">Membrane</keyword>